<dbReference type="PANTHER" id="PTHR23342:SF0">
    <property type="entry name" value="N-ACETYLGLUTAMATE SYNTHASE, MITOCHONDRIAL"/>
    <property type="match status" value="1"/>
</dbReference>
<keyword evidence="3 9" id="KW-0028">Amino-acid biosynthesis</keyword>
<comment type="function">
    <text evidence="9">Catalyzes the ATP-dependent phosphorylation of N-acetyl-L-glutamate.</text>
</comment>
<dbReference type="Proteomes" id="UP000231203">
    <property type="component" value="Unassembled WGS sequence"/>
</dbReference>
<reference evidence="11 12" key="1">
    <citation type="submission" date="2017-10" db="EMBL/GenBank/DDBJ databases">
        <title>Novel microbial diversity and functional potential in the marine mammal oral microbiome.</title>
        <authorList>
            <person name="Dudek N.K."/>
            <person name="Sun C.L."/>
            <person name="Burstein D."/>
            <person name="Kantor R.S."/>
            <person name="Aliaga Goltsman D.S."/>
            <person name="Bik E.M."/>
            <person name="Thomas B.C."/>
            <person name="Banfield J.F."/>
            <person name="Relman D.A."/>
        </authorList>
    </citation>
    <scope>NUCLEOTIDE SEQUENCE [LARGE SCALE GENOMIC DNA]</scope>
    <source>
        <strain evidence="11">DOLJORAL78_47_202</strain>
    </source>
</reference>
<dbReference type="UniPathway" id="UPA00068">
    <property type="reaction ID" value="UER00107"/>
</dbReference>
<comment type="caution">
    <text evidence="11">The sequence shown here is derived from an EMBL/GenBank/DDBJ whole genome shotgun (WGS) entry which is preliminary data.</text>
</comment>
<dbReference type="GO" id="GO:0005524">
    <property type="term" value="F:ATP binding"/>
    <property type="evidence" value="ECO:0007669"/>
    <property type="project" value="UniProtKB-UniRule"/>
</dbReference>
<dbReference type="GO" id="GO:0003991">
    <property type="term" value="F:acetylglutamate kinase activity"/>
    <property type="evidence" value="ECO:0007669"/>
    <property type="project" value="UniProtKB-UniRule"/>
</dbReference>
<dbReference type="HAMAP" id="MF_00082">
    <property type="entry name" value="ArgB"/>
    <property type="match status" value="1"/>
</dbReference>
<protein>
    <recommendedName>
        <fullName evidence="9">Acetylglutamate kinase</fullName>
        <ecNumber evidence="9">2.7.2.8</ecNumber>
    </recommendedName>
    <alternativeName>
        <fullName evidence="9">N-acetyl-L-glutamate 5-phosphotransferase</fullName>
    </alternativeName>
    <alternativeName>
        <fullName evidence="9">NAG kinase</fullName>
        <shortName evidence="9">NAGK</shortName>
    </alternativeName>
</protein>
<dbReference type="InterPro" id="IPR041727">
    <property type="entry name" value="NAGK-C"/>
</dbReference>
<dbReference type="InterPro" id="IPR036393">
    <property type="entry name" value="AceGlu_kinase-like_sf"/>
</dbReference>
<dbReference type="CDD" id="cd04250">
    <property type="entry name" value="AAK_NAGK-C"/>
    <property type="match status" value="1"/>
</dbReference>
<keyword evidence="2 9" id="KW-0055">Arginine biosynthesis</keyword>
<proteinExistence type="inferred from homology"/>
<dbReference type="AlphaFoldDB" id="A0A2G6MRW0"/>
<keyword evidence="9" id="KW-0963">Cytoplasm</keyword>
<feature type="domain" description="Aspartate/glutamate/uridylate kinase" evidence="10">
    <location>
        <begin position="22"/>
        <end position="268"/>
    </location>
</feature>
<evidence type="ECO:0000256" key="4">
    <source>
        <dbReference type="ARBA" id="ARBA00022679"/>
    </source>
</evidence>
<evidence type="ECO:0000256" key="8">
    <source>
        <dbReference type="ARBA" id="ARBA00048141"/>
    </source>
</evidence>
<accession>A0A2G6MRW0</accession>
<comment type="similarity">
    <text evidence="9">Belongs to the acetylglutamate kinase family. ArgB subfamily.</text>
</comment>
<keyword evidence="7 9" id="KW-0067">ATP-binding</keyword>
<feature type="binding site" evidence="9">
    <location>
        <position position="84"/>
    </location>
    <ligand>
        <name>substrate</name>
    </ligand>
</feature>
<dbReference type="InterPro" id="IPR004662">
    <property type="entry name" value="AcgluKinase_fam"/>
</dbReference>
<name>A0A2G6MRW0_9BACT</name>
<dbReference type="PIRSF" id="PIRSF000728">
    <property type="entry name" value="NAGK"/>
    <property type="match status" value="1"/>
</dbReference>
<evidence type="ECO:0000256" key="1">
    <source>
        <dbReference type="ARBA" id="ARBA00004828"/>
    </source>
</evidence>
<keyword evidence="6 9" id="KW-0418">Kinase</keyword>
<evidence type="ECO:0000313" key="12">
    <source>
        <dbReference type="Proteomes" id="UP000231203"/>
    </source>
</evidence>
<dbReference type="Pfam" id="PF00696">
    <property type="entry name" value="AA_kinase"/>
    <property type="match status" value="1"/>
</dbReference>
<feature type="site" description="Transition state stabilizer" evidence="9">
    <location>
        <position position="249"/>
    </location>
</feature>
<dbReference type="SUPFAM" id="SSF53633">
    <property type="entry name" value="Carbamate kinase-like"/>
    <property type="match status" value="1"/>
</dbReference>
<comment type="subcellular location">
    <subcellularLocation>
        <location evidence="9">Cytoplasm</location>
    </subcellularLocation>
</comment>
<feature type="site" description="Transition state stabilizer" evidence="9">
    <location>
        <position position="27"/>
    </location>
</feature>
<evidence type="ECO:0000256" key="6">
    <source>
        <dbReference type="ARBA" id="ARBA00022777"/>
    </source>
</evidence>
<comment type="catalytic activity">
    <reaction evidence="8 9">
        <text>N-acetyl-L-glutamate + ATP = N-acetyl-L-glutamyl 5-phosphate + ADP</text>
        <dbReference type="Rhea" id="RHEA:14629"/>
        <dbReference type="ChEBI" id="CHEBI:30616"/>
        <dbReference type="ChEBI" id="CHEBI:44337"/>
        <dbReference type="ChEBI" id="CHEBI:57936"/>
        <dbReference type="ChEBI" id="CHEBI:456216"/>
        <dbReference type="EC" id="2.7.2.8"/>
    </reaction>
</comment>
<feature type="binding site" evidence="9">
    <location>
        <position position="189"/>
    </location>
    <ligand>
        <name>substrate</name>
    </ligand>
</feature>
<keyword evidence="4 9" id="KW-0808">Transferase</keyword>
<dbReference type="InterPro" id="IPR001057">
    <property type="entry name" value="Glu/AcGlu_kinase"/>
</dbReference>
<evidence type="ECO:0000256" key="5">
    <source>
        <dbReference type="ARBA" id="ARBA00022741"/>
    </source>
</evidence>
<dbReference type="EMBL" id="PDTI01000028">
    <property type="protein sequence ID" value="PIE62817.1"/>
    <property type="molecule type" value="Genomic_DNA"/>
</dbReference>
<dbReference type="PANTHER" id="PTHR23342">
    <property type="entry name" value="N-ACETYLGLUTAMATE SYNTHASE"/>
    <property type="match status" value="1"/>
</dbReference>
<evidence type="ECO:0000256" key="7">
    <source>
        <dbReference type="ARBA" id="ARBA00022840"/>
    </source>
</evidence>
<evidence type="ECO:0000256" key="3">
    <source>
        <dbReference type="ARBA" id="ARBA00022605"/>
    </source>
</evidence>
<evidence type="ECO:0000313" key="11">
    <source>
        <dbReference type="EMBL" id="PIE62817.1"/>
    </source>
</evidence>
<dbReference type="PRINTS" id="PR00474">
    <property type="entry name" value="GLU5KINASE"/>
</dbReference>
<dbReference type="Gene3D" id="3.40.1160.10">
    <property type="entry name" value="Acetylglutamate kinase-like"/>
    <property type="match status" value="1"/>
</dbReference>
<comment type="pathway">
    <text evidence="1 9">Amino-acid biosynthesis; L-arginine biosynthesis; N(2)-acetyl-L-ornithine from L-glutamate: step 2/4.</text>
</comment>
<dbReference type="GO" id="GO:0042450">
    <property type="term" value="P:L-arginine biosynthetic process via ornithine"/>
    <property type="evidence" value="ECO:0007669"/>
    <property type="project" value="UniProtKB-UniRule"/>
</dbReference>
<feature type="binding site" evidence="9">
    <location>
        <begin position="62"/>
        <end position="63"/>
    </location>
    <ligand>
        <name>substrate</name>
    </ligand>
</feature>
<dbReference type="EC" id="2.7.2.8" evidence="9"/>
<sequence length="300" mass="31778">MKSTVADILVEALPYIQKFSGKTLVIKYGGHAMVDEDLKTSFSKDISLLKTIGVNPVVVHGGGPQINEVLNVMGITSTFIKGMRYTDDATMDVVEMVLGGKVNKDVVSRINLEGGRAVGLSGKDAGLILAEKMTIYHQEDESKPPEIIDPGMVGDVSRVNPDIIHTLSAQGFIPIIAPVGVGSKGETYNINADVVAAKIASALDAERLILVTDVDGVLDSDKALISSVDEHKAREMIQDNRISGGMIPKVECGLSALNAGVKKAHIINGKIAHAVLLELFTDSGIGTQLFAGDSKSVFDN</sequence>
<gene>
    <name evidence="9 11" type="primary">argB</name>
    <name evidence="11" type="ORF">CSA25_03280</name>
</gene>
<dbReference type="InterPro" id="IPR001048">
    <property type="entry name" value="Asp/Glu/Uridylate_kinase"/>
</dbReference>
<dbReference type="NCBIfam" id="TIGR00761">
    <property type="entry name" value="argB"/>
    <property type="match status" value="1"/>
</dbReference>
<dbReference type="InterPro" id="IPR037528">
    <property type="entry name" value="ArgB"/>
</dbReference>
<evidence type="ECO:0000256" key="2">
    <source>
        <dbReference type="ARBA" id="ARBA00022571"/>
    </source>
</evidence>
<evidence type="ECO:0000259" key="10">
    <source>
        <dbReference type="Pfam" id="PF00696"/>
    </source>
</evidence>
<evidence type="ECO:0000256" key="9">
    <source>
        <dbReference type="HAMAP-Rule" id="MF_00082"/>
    </source>
</evidence>
<organism evidence="11 12">
    <name type="scientific">Desulfobacter postgatei</name>
    <dbReference type="NCBI Taxonomy" id="2293"/>
    <lineage>
        <taxon>Bacteria</taxon>
        <taxon>Pseudomonadati</taxon>
        <taxon>Thermodesulfobacteriota</taxon>
        <taxon>Desulfobacteria</taxon>
        <taxon>Desulfobacterales</taxon>
        <taxon>Desulfobacteraceae</taxon>
        <taxon>Desulfobacter</taxon>
    </lineage>
</organism>
<dbReference type="FunFam" id="3.40.1160.10:FF:000004">
    <property type="entry name" value="Acetylglutamate kinase"/>
    <property type="match status" value="1"/>
</dbReference>
<keyword evidence="5 9" id="KW-0547">Nucleotide-binding</keyword>
<dbReference type="GO" id="GO:0005737">
    <property type="term" value="C:cytoplasm"/>
    <property type="evidence" value="ECO:0007669"/>
    <property type="project" value="UniProtKB-SubCell"/>
</dbReference>